<dbReference type="EMBL" id="CP023009">
    <property type="protein sequence ID" value="AXW88079.1"/>
    <property type="molecule type" value="Genomic_DNA"/>
</dbReference>
<protein>
    <submittedName>
        <fullName evidence="1">Uncharacterized protein</fullName>
    </submittedName>
</protein>
<reference evidence="1 2" key="1">
    <citation type="submission" date="2017-08" db="EMBL/GenBank/DDBJ databases">
        <title>Comparative genomics of bacteria isolated from necrotic lesions of AOD affected trees.</title>
        <authorList>
            <person name="Doonan J."/>
            <person name="Denman S."/>
            <person name="McDonald J.E."/>
        </authorList>
    </citation>
    <scope>NUCLEOTIDE SEQUENCE [LARGE SCALE GENOMIC DNA]</scope>
    <source>
        <strain evidence="1 2">477</strain>
    </source>
</reference>
<dbReference type="AlphaFoldDB" id="A0AAD0SHU2"/>
<name>A0AAD0SHU2_9GAMM</name>
<dbReference type="KEGG" id="lbq:CKQ53_14625"/>
<evidence type="ECO:0000313" key="2">
    <source>
        <dbReference type="Proteomes" id="UP000263881"/>
    </source>
</evidence>
<proteinExistence type="predicted"/>
<keyword evidence="2" id="KW-1185">Reference proteome</keyword>
<organism evidence="1 2">
    <name type="scientific">Lonsdalea britannica</name>
    <dbReference type="NCBI Taxonomy" id="1082704"/>
    <lineage>
        <taxon>Bacteria</taxon>
        <taxon>Pseudomonadati</taxon>
        <taxon>Pseudomonadota</taxon>
        <taxon>Gammaproteobacteria</taxon>
        <taxon>Enterobacterales</taxon>
        <taxon>Pectobacteriaceae</taxon>
        <taxon>Lonsdalea</taxon>
    </lineage>
</organism>
<evidence type="ECO:0000313" key="1">
    <source>
        <dbReference type="EMBL" id="AXW88079.1"/>
    </source>
</evidence>
<dbReference type="Proteomes" id="UP000263881">
    <property type="component" value="Chromosome"/>
</dbReference>
<sequence length="71" mass="8150">MSMRETGILGHASYRIDIFIDRKASVSQAVYDERELAFNLIYSTLFLRDESVFHGLLTFCAMLSLKNVKLC</sequence>
<gene>
    <name evidence="1" type="ORF">CKQ53_14625</name>
</gene>
<accession>A0AAD0SHU2</accession>